<reference evidence="8" key="2">
    <citation type="submission" date="2025-09" db="UniProtKB">
        <authorList>
            <consortium name="Ensembl"/>
        </authorList>
    </citation>
    <scope>IDENTIFICATION</scope>
</reference>
<dbReference type="STRING" id="109280.ENSHCOP00000013015"/>
<dbReference type="PANTHER" id="PTHR12992">
    <property type="entry name" value="NUDIX HYDROLASE"/>
    <property type="match status" value="1"/>
</dbReference>
<evidence type="ECO:0000256" key="3">
    <source>
        <dbReference type="ARBA" id="ARBA00022723"/>
    </source>
</evidence>
<sequence length="201" mass="21707">MDVKEETMAAFELFDARKQASTIEVAELPQASVLVPLFVRSGKIHTLMTQRSEQLRVGAGEVCFPGGKRDPSDKDEVHTALREAHEEIGLLPGDVHVTCKLLPIISKNAIIVTPVVGFIPESFLAHPNPAEVSAVFTVPLDLFIGPTASPKATLVPSLSFDFVEPHTGARYHIWGLTAMVAFVVASIALKTKAEGHETFNA</sequence>
<dbReference type="InterPro" id="IPR000086">
    <property type="entry name" value="NUDIX_hydrolase_dom"/>
</dbReference>
<evidence type="ECO:0000256" key="1">
    <source>
        <dbReference type="ARBA" id="ARBA00001936"/>
    </source>
</evidence>
<dbReference type="AlphaFoldDB" id="A0A3Q3DIE2"/>
<dbReference type="Pfam" id="PF00293">
    <property type="entry name" value="NUDIX"/>
    <property type="match status" value="1"/>
</dbReference>
<dbReference type="GO" id="GO:0015938">
    <property type="term" value="P:coenzyme A catabolic process"/>
    <property type="evidence" value="ECO:0007669"/>
    <property type="project" value="TreeGrafter"/>
</dbReference>
<keyword evidence="9" id="KW-1185">Reference proteome</keyword>
<evidence type="ECO:0000256" key="5">
    <source>
        <dbReference type="ARBA" id="ARBA00022842"/>
    </source>
</evidence>
<reference evidence="8" key="1">
    <citation type="submission" date="2025-08" db="UniProtKB">
        <authorList>
            <consortium name="Ensembl"/>
        </authorList>
    </citation>
    <scope>IDENTIFICATION</scope>
</reference>
<dbReference type="GO" id="GO:0010945">
    <property type="term" value="F:coenzyme A diphosphatase activity"/>
    <property type="evidence" value="ECO:0007669"/>
    <property type="project" value="InterPro"/>
</dbReference>
<comment type="cofactor">
    <cofactor evidence="2">
        <name>Mg(2+)</name>
        <dbReference type="ChEBI" id="CHEBI:18420"/>
    </cofactor>
</comment>
<feature type="domain" description="Nudix hydrolase" evidence="7">
    <location>
        <begin position="28"/>
        <end position="160"/>
    </location>
</feature>
<accession>A0A3Q3DIE2</accession>
<protein>
    <submittedName>
        <fullName evidence="8">Nudix (nucleoside diphosphate linked moiety X)-type motif 7</fullName>
    </submittedName>
</protein>
<dbReference type="OMA" id="HFFTFKD"/>
<dbReference type="PROSITE" id="PS51462">
    <property type="entry name" value="NUDIX"/>
    <property type="match status" value="1"/>
</dbReference>
<evidence type="ECO:0000256" key="2">
    <source>
        <dbReference type="ARBA" id="ARBA00001946"/>
    </source>
</evidence>
<keyword evidence="6" id="KW-0464">Manganese</keyword>
<dbReference type="GeneTree" id="ENSGT00940000159631"/>
<dbReference type="GO" id="GO:0046872">
    <property type="term" value="F:metal ion binding"/>
    <property type="evidence" value="ECO:0007669"/>
    <property type="project" value="UniProtKB-KW"/>
</dbReference>
<dbReference type="Proteomes" id="UP000264820">
    <property type="component" value="Unplaced"/>
</dbReference>
<dbReference type="CDD" id="cd03426">
    <property type="entry name" value="NUDIX_CoAse_Nudt7"/>
    <property type="match status" value="1"/>
</dbReference>
<evidence type="ECO:0000313" key="9">
    <source>
        <dbReference type="Proteomes" id="UP000264820"/>
    </source>
</evidence>
<keyword evidence="4" id="KW-0378">Hydrolase</keyword>
<evidence type="ECO:0000259" key="7">
    <source>
        <dbReference type="PROSITE" id="PS51462"/>
    </source>
</evidence>
<dbReference type="Gene3D" id="3.90.79.10">
    <property type="entry name" value="Nucleoside Triphosphate Pyrophosphohydrolase"/>
    <property type="match status" value="1"/>
</dbReference>
<evidence type="ECO:0000256" key="4">
    <source>
        <dbReference type="ARBA" id="ARBA00022801"/>
    </source>
</evidence>
<evidence type="ECO:0000313" key="8">
    <source>
        <dbReference type="Ensembl" id="ENSHCOP00000013015.1"/>
    </source>
</evidence>
<comment type="cofactor">
    <cofactor evidence="1">
        <name>Mn(2+)</name>
        <dbReference type="ChEBI" id="CHEBI:29035"/>
    </cofactor>
</comment>
<evidence type="ECO:0000256" key="6">
    <source>
        <dbReference type="ARBA" id="ARBA00023211"/>
    </source>
</evidence>
<dbReference type="InterPro" id="IPR045121">
    <property type="entry name" value="CoAse"/>
</dbReference>
<name>A0A3Q3DIE2_HIPCM</name>
<dbReference type="InterPro" id="IPR015797">
    <property type="entry name" value="NUDIX_hydrolase-like_dom_sf"/>
</dbReference>
<dbReference type="PANTHER" id="PTHR12992:SF24">
    <property type="entry name" value="PEROXISOMAL COENZYME A DIPHOSPHATASE NUDT7"/>
    <property type="match status" value="1"/>
</dbReference>
<proteinExistence type="predicted"/>
<dbReference type="Ensembl" id="ENSHCOT00000027148.1">
    <property type="protein sequence ID" value="ENSHCOP00000013015.1"/>
    <property type="gene ID" value="ENSHCOG00000016084.1"/>
</dbReference>
<keyword evidence="5" id="KW-0460">Magnesium</keyword>
<keyword evidence="3" id="KW-0479">Metal-binding</keyword>
<organism evidence="8 9">
    <name type="scientific">Hippocampus comes</name>
    <name type="common">Tiger tail seahorse</name>
    <dbReference type="NCBI Taxonomy" id="109280"/>
    <lineage>
        <taxon>Eukaryota</taxon>
        <taxon>Metazoa</taxon>
        <taxon>Chordata</taxon>
        <taxon>Craniata</taxon>
        <taxon>Vertebrata</taxon>
        <taxon>Euteleostomi</taxon>
        <taxon>Actinopterygii</taxon>
        <taxon>Neopterygii</taxon>
        <taxon>Teleostei</taxon>
        <taxon>Neoteleostei</taxon>
        <taxon>Acanthomorphata</taxon>
        <taxon>Syngnathiaria</taxon>
        <taxon>Syngnathiformes</taxon>
        <taxon>Syngnathoidei</taxon>
        <taxon>Syngnathidae</taxon>
        <taxon>Hippocampus</taxon>
    </lineage>
</organism>
<dbReference type="SUPFAM" id="SSF55811">
    <property type="entry name" value="Nudix"/>
    <property type="match status" value="1"/>
</dbReference>